<accession>A0AA36MEA1</accession>
<evidence type="ECO:0000313" key="2">
    <source>
        <dbReference type="Proteomes" id="UP001176961"/>
    </source>
</evidence>
<sequence>MFSKTLLLKFNWIECLFSLENSLYSVVSTANGAAIHDWSKTKRDLHVSCRASILDIRATSKNEKEQKYCRAEAEELVLSEFCSHKLHLLRQMNKKKGTTGRIVYRKKKNHFYSMSKYL</sequence>
<proteinExistence type="predicted"/>
<organism evidence="1 2">
    <name type="scientific">Cylicocyclus nassatus</name>
    <name type="common">Nematode worm</name>
    <dbReference type="NCBI Taxonomy" id="53992"/>
    <lineage>
        <taxon>Eukaryota</taxon>
        <taxon>Metazoa</taxon>
        <taxon>Ecdysozoa</taxon>
        <taxon>Nematoda</taxon>
        <taxon>Chromadorea</taxon>
        <taxon>Rhabditida</taxon>
        <taxon>Rhabditina</taxon>
        <taxon>Rhabditomorpha</taxon>
        <taxon>Strongyloidea</taxon>
        <taxon>Strongylidae</taxon>
        <taxon>Cylicocyclus</taxon>
    </lineage>
</organism>
<keyword evidence="2" id="KW-1185">Reference proteome</keyword>
<protein>
    <submittedName>
        <fullName evidence="1">Uncharacterized protein</fullName>
    </submittedName>
</protein>
<dbReference type="Proteomes" id="UP001176961">
    <property type="component" value="Unassembled WGS sequence"/>
</dbReference>
<evidence type="ECO:0000313" key="1">
    <source>
        <dbReference type="EMBL" id="CAJ0607220.1"/>
    </source>
</evidence>
<reference evidence="1" key="1">
    <citation type="submission" date="2023-07" db="EMBL/GenBank/DDBJ databases">
        <authorList>
            <consortium name="CYATHOMIX"/>
        </authorList>
    </citation>
    <scope>NUCLEOTIDE SEQUENCE</scope>
    <source>
        <strain evidence="1">N/A</strain>
    </source>
</reference>
<dbReference type="EMBL" id="CATQJL010000316">
    <property type="protein sequence ID" value="CAJ0607220.1"/>
    <property type="molecule type" value="Genomic_DNA"/>
</dbReference>
<comment type="caution">
    <text evidence="1">The sequence shown here is derived from an EMBL/GenBank/DDBJ whole genome shotgun (WGS) entry which is preliminary data.</text>
</comment>
<gene>
    <name evidence="1" type="ORF">CYNAS_LOCUS19203</name>
</gene>
<name>A0AA36MEA1_CYLNA</name>
<dbReference type="AlphaFoldDB" id="A0AA36MEA1"/>